<dbReference type="Gene3D" id="3.40.50.2300">
    <property type="match status" value="1"/>
</dbReference>
<evidence type="ECO:0000313" key="4">
    <source>
        <dbReference type="Proteomes" id="UP000033695"/>
    </source>
</evidence>
<dbReference type="SUPFAM" id="SSF52540">
    <property type="entry name" value="P-loop containing nucleoside triphosphate hydrolases"/>
    <property type="match status" value="1"/>
</dbReference>
<dbReference type="Proteomes" id="UP000033695">
    <property type="component" value="Unassembled WGS sequence"/>
</dbReference>
<reference evidence="3 4" key="1">
    <citation type="submission" date="2014-12" db="EMBL/GenBank/DDBJ databases">
        <title>Comparative genomics of the lactic acid bacteria isolated from the honey bee gut.</title>
        <authorList>
            <person name="Ellegaard K.M."/>
            <person name="Tamarit D."/>
            <person name="Javelind E."/>
            <person name="Olofsson T."/>
            <person name="Andersson S.G."/>
            <person name="Vasquez A."/>
        </authorList>
    </citation>
    <scope>NUCLEOTIDE SEQUENCE [LARGE SCALE GENOMIC DNA]</scope>
    <source>
        <strain evidence="3 4">Hon2</strain>
    </source>
</reference>
<evidence type="ECO:0000259" key="2">
    <source>
        <dbReference type="Pfam" id="PF06506"/>
    </source>
</evidence>
<dbReference type="OrthoDB" id="9771372at2"/>
<organism evidence="3 4">
    <name type="scientific">Bombilactobacillus mellis</name>
    <dbReference type="NCBI Taxonomy" id="1218508"/>
    <lineage>
        <taxon>Bacteria</taxon>
        <taxon>Bacillati</taxon>
        <taxon>Bacillota</taxon>
        <taxon>Bacilli</taxon>
        <taxon>Lactobacillales</taxon>
        <taxon>Lactobacillaceae</taxon>
        <taxon>Bombilactobacillus</taxon>
    </lineage>
</organism>
<dbReference type="GO" id="GO:0005524">
    <property type="term" value="F:ATP binding"/>
    <property type="evidence" value="ECO:0007669"/>
    <property type="project" value="InterPro"/>
</dbReference>
<dbReference type="SUPFAM" id="SSF159800">
    <property type="entry name" value="PrpR receptor domain-like"/>
    <property type="match status" value="1"/>
</dbReference>
<gene>
    <name evidence="3" type="ORF">JG29_01050</name>
</gene>
<dbReference type="GO" id="GO:0043565">
    <property type="term" value="F:sequence-specific DNA binding"/>
    <property type="evidence" value="ECO:0007669"/>
    <property type="project" value="InterPro"/>
</dbReference>
<dbReference type="GO" id="GO:0000156">
    <property type="term" value="F:phosphorelay response regulator activity"/>
    <property type="evidence" value="ECO:0007669"/>
    <property type="project" value="InterPro"/>
</dbReference>
<comment type="caution">
    <text evidence="3">The sequence shown here is derived from an EMBL/GenBank/DDBJ whole genome shotgun (WGS) entry which is preliminary data.</text>
</comment>
<proteinExistence type="predicted"/>
<feature type="domain" description="DNA binding HTH" evidence="1">
    <location>
        <begin position="540"/>
        <end position="575"/>
    </location>
</feature>
<dbReference type="RefSeq" id="WP_045922024.1">
    <property type="nucleotide sequence ID" value="NZ_JBHTHW010000004.1"/>
</dbReference>
<dbReference type="Gene3D" id="3.40.50.300">
    <property type="entry name" value="P-loop containing nucleotide triphosphate hydrolases"/>
    <property type="match status" value="1"/>
</dbReference>
<dbReference type="EMBL" id="JXBZ01000002">
    <property type="protein sequence ID" value="KJY51062.1"/>
    <property type="molecule type" value="Genomic_DNA"/>
</dbReference>
<dbReference type="PANTHER" id="PTHR32071">
    <property type="entry name" value="TRANSCRIPTIONAL REGULATORY PROTEIN"/>
    <property type="match status" value="1"/>
</dbReference>
<evidence type="ECO:0000259" key="1">
    <source>
        <dbReference type="Pfam" id="PF02954"/>
    </source>
</evidence>
<dbReference type="Pfam" id="PF02954">
    <property type="entry name" value="HTH_8"/>
    <property type="match status" value="1"/>
</dbReference>
<dbReference type="Gene3D" id="3.40.50.10660">
    <property type="entry name" value="PrpR receptor domain-like"/>
    <property type="match status" value="1"/>
</dbReference>
<keyword evidence="4" id="KW-1185">Reference proteome</keyword>
<name>A0A0F4KWU3_9LACO</name>
<dbReference type="SUPFAM" id="SSF46689">
    <property type="entry name" value="Homeodomain-like"/>
    <property type="match status" value="1"/>
</dbReference>
<feature type="domain" description="Signal transduction response regulator propionate catabolism activator N-terminal" evidence="2">
    <location>
        <begin position="26"/>
        <end position="187"/>
    </location>
</feature>
<accession>A0A0F4KWU3</accession>
<protein>
    <recommendedName>
        <fullName evidence="5">Sigma-54 factor interaction domain-containing protein</fullName>
    </recommendedName>
</protein>
<dbReference type="STRING" id="1218508.JG29_01050"/>
<dbReference type="PANTHER" id="PTHR32071:SF121">
    <property type="entry name" value="SIGMA L-DEPENDENT TRANSCRIPTIONAL REGULATOR YQIR-RELATED"/>
    <property type="match status" value="1"/>
</dbReference>
<dbReference type="Pfam" id="PF06506">
    <property type="entry name" value="PrpR_N"/>
    <property type="match status" value="1"/>
</dbReference>
<sequence length="584" mass="67388">MFHFLGILPYAGLSNATRRVGSNFKNVDIDNFVGDLENGITVLNSKDLTDYDAIISRGGTSKMLTQVTQLPVIDIGVSKYDILHAIQITQKLSKIAIVGFSFLINKAQNVINDFQRNIDLFTINSEFEARQKILDLQKQNYDIVIGDMVTVRVANGLNFKSLLISSDDENIENALTNALNIVQYRRKNHNLECLLNNFLKTNNKSIVILDSNKNIQKQFNLPHKQKILPHIKKRVELNKLHNEIFKSQGKYYLIRQDKQKPNFLYINNLAYYNQEQPAPFPMNKLEKAMFTAAFKAIYSKEEHQTLETMNDDDLPVIISGSDGTGKRFILNKVLQKQKNVIKISPMNTNINHLLDSDHINNSPLLSSKNTIVFDKFEDFDLQAQSLIIEFINQTLLFKRNKLFFTLEKSKEKALLNLKKVNQIFHSVQLRSVKKIDSLTANSLITLLINEFNQNFGKNVMGLTDIAFDWLIDTYWSNNLRQILFTLLNAYHIAEKPYINIKELKLVYKKELIFENTQSSEKLQSQEKIPFIIDFSKKPSLEDLTNQLIKIVLVRNDYNKSQTAAQLKISRTTLWRILNKNNFNA</sequence>
<dbReference type="InterPro" id="IPR027417">
    <property type="entry name" value="P-loop_NTPase"/>
</dbReference>
<dbReference type="PATRIC" id="fig|1218508.4.peg.109"/>
<evidence type="ECO:0008006" key="5">
    <source>
        <dbReference type="Google" id="ProtNLM"/>
    </source>
</evidence>
<dbReference type="InterPro" id="IPR009057">
    <property type="entry name" value="Homeodomain-like_sf"/>
</dbReference>
<dbReference type="InterPro" id="IPR002197">
    <property type="entry name" value="HTH_Fis"/>
</dbReference>
<dbReference type="HOGENOM" id="CLU_000445_8_5_9"/>
<dbReference type="Gene3D" id="1.10.10.60">
    <property type="entry name" value="Homeodomain-like"/>
    <property type="match status" value="1"/>
</dbReference>
<dbReference type="AlphaFoldDB" id="A0A0F4KWU3"/>
<dbReference type="InterPro" id="IPR010524">
    <property type="entry name" value="Sig_transdc_resp-reg_PrpR_N"/>
</dbReference>
<evidence type="ECO:0000313" key="3">
    <source>
        <dbReference type="EMBL" id="KJY51062.1"/>
    </source>
</evidence>